<feature type="binding site" evidence="9">
    <location>
        <position position="309"/>
    </location>
    <ligand>
        <name>ATP</name>
        <dbReference type="ChEBI" id="CHEBI:30616"/>
    </ligand>
</feature>
<keyword evidence="12" id="KW-1185">Reference proteome</keyword>
<dbReference type="InterPro" id="IPR013562">
    <property type="entry name" value="TmcA/NAT10_N"/>
</dbReference>
<comment type="caution">
    <text evidence="9">Lacks conserved residue(s) required for the propagation of feature annotation.</text>
</comment>
<dbReference type="SUPFAM" id="SSF52540">
    <property type="entry name" value="P-loop containing nucleoside triphosphate hydrolases"/>
    <property type="match status" value="1"/>
</dbReference>
<dbReference type="InterPro" id="IPR032672">
    <property type="entry name" value="TmcA/NAT10/Kre33"/>
</dbReference>
<dbReference type="InterPro" id="IPR007807">
    <property type="entry name" value="TcmA/NAT10_helicase"/>
</dbReference>
<keyword evidence="1 9" id="KW-0963">Cytoplasm</keyword>
<dbReference type="InterPro" id="IPR000182">
    <property type="entry name" value="GNAT_dom"/>
</dbReference>
<comment type="catalytic activity">
    <reaction evidence="9">
        <text>cytidine(34) in elongator tRNA(Met) + acetyl-CoA + ATP + H2O = N(4)-acetylcytidine(34) in elongator tRNA(Met) + ADP + phosphate + CoA + H(+)</text>
        <dbReference type="Rhea" id="RHEA:43788"/>
        <dbReference type="Rhea" id="RHEA-COMP:10693"/>
        <dbReference type="Rhea" id="RHEA-COMP:10694"/>
        <dbReference type="ChEBI" id="CHEBI:15377"/>
        <dbReference type="ChEBI" id="CHEBI:15378"/>
        <dbReference type="ChEBI" id="CHEBI:30616"/>
        <dbReference type="ChEBI" id="CHEBI:43474"/>
        <dbReference type="ChEBI" id="CHEBI:57287"/>
        <dbReference type="ChEBI" id="CHEBI:57288"/>
        <dbReference type="ChEBI" id="CHEBI:74900"/>
        <dbReference type="ChEBI" id="CHEBI:82748"/>
        <dbReference type="ChEBI" id="CHEBI:456216"/>
        <dbReference type="EC" id="2.3.1.193"/>
    </reaction>
</comment>
<keyword evidence="4 9" id="KW-0819">tRNA processing</keyword>
<dbReference type="InterPro" id="IPR016181">
    <property type="entry name" value="Acyl_CoA_acyltransferase"/>
</dbReference>
<reference evidence="11 12" key="1">
    <citation type="submission" date="2018-11" db="EMBL/GenBank/DDBJ databases">
        <title>Genomic Encyclopedia of Type Strains, Phase IV (KMG-IV): sequencing the most valuable type-strain genomes for metagenomic binning, comparative biology and taxonomic classification.</title>
        <authorList>
            <person name="Goeker M."/>
        </authorList>
    </citation>
    <scope>NUCLEOTIDE SEQUENCE [LARGE SCALE GENOMIC DNA]</scope>
    <source>
        <strain evidence="11 12">DSM 25797</strain>
    </source>
</reference>
<feature type="domain" description="N-acetyltransferase" evidence="10">
    <location>
        <begin position="333"/>
        <end position="512"/>
    </location>
</feature>
<dbReference type="PROSITE" id="PS51186">
    <property type="entry name" value="GNAT"/>
    <property type="match status" value="1"/>
</dbReference>
<dbReference type="InterPro" id="IPR027417">
    <property type="entry name" value="P-loop_NTPase"/>
</dbReference>
<sequence>MRRLVVISNELAPHFEKERSTTESNQHSVHSGQIYLPSSLFPIPFSNAKTLLGQEFPYAIYDMRAENGVCLNLEALAIVAGTIQDNGTLFLLCPKWHELTLQVDVDSLRWNNQQATAAPNFYAYFKQLVAKFGFDIVNELPALLKKRDNATQKAFDLTAEQQIILQNLPLDRADIHLITAPRGRGKSTISGKLAEQLAKTHQVLITARSHSALPNFWKGIESAAIPFFAPDKLIQLIDLKKISPQQWLFIDEAASLPLPMLHTFCDYFAKVVLTTTTQNYEGTGRGFSLKFLPTLQRPNRQWQLTQPLRWQEDDPLEQFISQLLLLDDEIPPVEKRELKGISKIDFYHLLAQAHYKTTPTDLRRLFDAKDQQLYELVEDQQLIAGCWAMKEGGLDETLTHAIWRGERRPQGNLVAQYLCFQGNLPDACRLRSMRISRIAVQPEYQRQGYGKRLVSQIILQMDPFVEFVSVSFGLNKALLSFWTECGFELVQITPAAEASSGLRSAMMLYPLTEVGKQFVQQAKLQFERDLPLQPFFTEVYADLQKIITISPLATIALDDQDRRNLAGFAHSQRSLASCYVSLKRLCQRYPEHFPELKHWFESAQNKLPQNQKIWITQLRNQIKDFQFL</sequence>
<dbReference type="PANTHER" id="PTHR10925">
    <property type="entry name" value="N-ACETYLTRANSFERASE 10"/>
    <property type="match status" value="1"/>
</dbReference>
<dbReference type="HAMAP" id="MF_01886">
    <property type="entry name" value="tRNA_acetyltr_TmcA"/>
    <property type="match status" value="1"/>
</dbReference>
<accession>A0ABX9XWH9</accession>
<dbReference type="Gene3D" id="3.40.630.30">
    <property type="match status" value="1"/>
</dbReference>
<comment type="similarity">
    <text evidence="9">Belongs to the TmcA family.</text>
</comment>
<gene>
    <name evidence="9" type="primary">tmcA</name>
    <name evidence="11" type="ORF">EDC49_0747</name>
</gene>
<dbReference type="InterPro" id="IPR033442">
    <property type="entry name" value="TmcA_tRNA_bind"/>
</dbReference>
<dbReference type="Gene3D" id="1.20.120.890">
    <property type="entry name" value="tRNA(Met) cytidine acetyltransferase, tail domain"/>
    <property type="match status" value="1"/>
</dbReference>
<keyword evidence="5 9" id="KW-0547">Nucleotide-binding</keyword>
<comment type="caution">
    <text evidence="11">The sequence shown here is derived from an EMBL/GenBank/DDBJ whole genome shotgun (WGS) entry which is preliminary data.</text>
</comment>
<proteinExistence type="inferred from homology"/>
<evidence type="ECO:0000256" key="4">
    <source>
        <dbReference type="ARBA" id="ARBA00022694"/>
    </source>
</evidence>
<dbReference type="Gene3D" id="3.40.50.300">
    <property type="entry name" value="P-loop containing nucleotide triphosphate hydrolases"/>
    <property type="match status" value="1"/>
</dbReference>
<keyword evidence="6 9" id="KW-0067">ATP-binding</keyword>
<organism evidence="11 12">
    <name type="scientific">Frederiksenia canicola</name>
    <dbReference type="NCBI Taxonomy" id="123824"/>
    <lineage>
        <taxon>Bacteria</taxon>
        <taxon>Pseudomonadati</taxon>
        <taxon>Pseudomonadota</taxon>
        <taxon>Gammaproteobacteria</taxon>
        <taxon>Pasteurellales</taxon>
        <taxon>Pasteurellaceae</taxon>
        <taxon>Frederiksenia</taxon>
    </lineage>
</organism>
<keyword evidence="8 9" id="KW-0012">Acyltransferase</keyword>
<dbReference type="Pfam" id="PF13718">
    <property type="entry name" value="GNAT_acetyltr_2"/>
    <property type="match status" value="1"/>
</dbReference>
<keyword evidence="2 9" id="KW-0820">tRNA-binding</keyword>
<evidence type="ECO:0000256" key="9">
    <source>
        <dbReference type="HAMAP-Rule" id="MF_01886"/>
    </source>
</evidence>
<protein>
    <recommendedName>
        <fullName evidence="9">tRNA(Met) cytidine acetyltransferase TmcA</fullName>
        <ecNumber evidence="9">2.3.1.193</ecNumber>
    </recommendedName>
</protein>
<evidence type="ECO:0000313" key="12">
    <source>
        <dbReference type="Proteomes" id="UP000276901"/>
    </source>
</evidence>
<dbReference type="InterPro" id="IPR024914">
    <property type="entry name" value="tRNA_acetyltr_TmcA"/>
</dbReference>
<keyword evidence="3 9" id="KW-0808">Transferase</keyword>
<evidence type="ECO:0000256" key="7">
    <source>
        <dbReference type="ARBA" id="ARBA00022884"/>
    </source>
</evidence>
<dbReference type="InterPro" id="IPR038321">
    <property type="entry name" value="TmcA_C_sf"/>
</dbReference>
<evidence type="ECO:0000313" key="11">
    <source>
        <dbReference type="EMBL" id="RPE96357.1"/>
    </source>
</evidence>
<feature type="binding site" evidence="9">
    <location>
        <begin position="438"/>
        <end position="440"/>
    </location>
    <ligand>
        <name>acetyl-CoA</name>
        <dbReference type="ChEBI" id="CHEBI:57288"/>
    </ligand>
</feature>
<name>A0ABX9XWH9_9PAST</name>
<dbReference type="Pfam" id="PF05127">
    <property type="entry name" value="NAT10_TcmA_helicase"/>
    <property type="match status" value="1"/>
</dbReference>
<dbReference type="EC" id="2.3.1.193" evidence="9"/>
<dbReference type="SUPFAM" id="SSF55729">
    <property type="entry name" value="Acyl-CoA N-acyltransferases (Nat)"/>
    <property type="match status" value="1"/>
</dbReference>
<evidence type="ECO:0000256" key="5">
    <source>
        <dbReference type="ARBA" id="ARBA00022741"/>
    </source>
</evidence>
<feature type="binding site" evidence="9">
    <location>
        <position position="161"/>
    </location>
    <ligand>
        <name>ATP</name>
        <dbReference type="ChEBI" id="CHEBI:30616"/>
    </ligand>
</feature>
<evidence type="ECO:0000256" key="1">
    <source>
        <dbReference type="ARBA" id="ARBA00022490"/>
    </source>
</evidence>
<evidence type="ECO:0000256" key="3">
    <source>
        <dbReference type="ARBA" id="ARBA00022679"/>
    </source>
</evidence>
<dbReference type="PANTHER" id="PTHR10925:SF5">
    <property type="entry name" value="RNA CYTIDINE ACETYLTRANSFERASE"/>
    <property type="match status" value="1"/>
</dbReference>
<dbReference type="RefSeq" id="WP_123956255.1">
    <property type="nucleotide sequence ID" value="NZ_CP015029.1"/>
</dbReference>
<dbReference type="CDD" id="cd04301">
    <property type="entry name" value="NAT_SF"/>
    <property type="match status" value="1"/>
</dbReference>
<dbReference type="Pfam" id="PF17176">
    <property type="entry name" value="tRNA_bind_3"/>
    <property type="match status" value="1"/>
</dbReference>
<keyword evidence="7 9" id="KW-0694">RNA-binding</keyword>
<comment type="subcellular location">
    <subcellularLocation>
        <location evidence="9">Cytoplasm</location>
    </subcellularLocation>
</comment>
<dbReference type="Proteomes" id="UP000276901">
    <property type="component" value="Unassembled WGS sequence"/>
</dbReference>
<evidence type="ECO:0000259" key="10">
    <source>
        <dbReference type="PROSITE" id="PS51186"/>
    </source>
</evidence>
<dbReference type="Gene3D" id="3.40.50.11040">
    <property type="match status" value="1"/>
</dbReference>
<comment type="function">
    <text evidence="9">Catalyzes the formation of N(4)-acetylcytidine (ac(4)C) at the wobble position of tRNA(Met), by using acetyl-CoA as an acetyl donor and ATP (or GTP).</text>
</comment>
<evidence type="ECO:0000256" key="8">
    <source>
        <dbReference type="ARBA" id="ARBA00023315"/>
    </source>
</evidence>
<dbReference type="EMBL" id="RKQT01000001">
    <property type="protein sequence ID" value="RPE96357.1"/>
    <property type="molecule type" value="Genomic_DNA"/>
</dbReference>
<evidence type="ECO:0000256" key="6">
    <source>
        <dbReference type="ARBA" id="ARBA00022840"/>
    </source>
</evidence>
<dbReference type="Pfam" id="PF08351">
    <property type="entry name" value="TmcA_N"/>
    <property type="match status" value="1"/>
</dbReference>
<evidence type="ECO:0000256" key="2">
    <source>
        <dbReference type="ARBA" id="ARBA00022555"/>
    </source>
</evidence>